<keyword evidence="4 7" id="KW-0560">Oxidoreductase</keyword>
<keyword evidence="2 7" id="KW-0349">Heme</keyword>
<comment type="similarity">
    <text evidence="1 7">Belongs to the cytochrome P450 family.</text>
</comment>
<comment type="caution">
    <text evidence="8">The sequence shown here is derived from an EMBL/GenBank/DDBJ whole genome shotgun (WGS) entry which is preliminary data.</text>
</comment>
<evidence type="ECO:0000256" key="3">
    <source>
        <dbReference type="ARBA" id="ARBA00022723"/>
    </source>
</evidence>
<evidence type="ECO:0000256" key="4">
    <source>
        <dbReference type="ARBA" id="ARBA00023002"/>
    </source>
</evidence>
<dbReference type="Gene3D" id="1.10.630.10">
    <property type="entry name" value="Cytochrome P450"/>
    <property type="match status" value="1"/>
</dbReference>
<evidence type="ECO:0000313" key="8">
    <source>
        <dbReference type="EMBL" id="NRN71371.1"/>
    </source>
</evidence>
<keyword evidence="9" id="KW-1185">Reference proteome</keyword>
<dbReference type="InterPro" id="IPR002401">
    <property type="entry name" value="Cyt_P450_E_grp-I"/>
</dbReference>
<dbReference type="RefSeq" id="WP_173142567.1">
    <property type="nucleotide sequence ID" value="NZ_CBCSGW010000119.1"/>
</dbReference>
<dbReference type="Proteomes" id="UP000763557">
    <property type="component" value="Unassembled WGS sequence"/>
</dbReference>
<organism evidence="8 9">
    <name type="scientific">Kibdelosporangium persicum</name>
    <dbReference type="NCBI Taxonomy" id="2698649"/>
    <lineage>
        <taxon>Bacteria</taxon>
        <taxon>Bacillati</taxon>
        <taxon>Actinomycetota</taxon>
        <taxon>Actinomycetes</taxon>
        <taxon>Pseudonocardiales</taxon>
        <taxon>Pseudonocardiaceae</taxon>
        <taxon>Kibdelosporangium</taxon>
    </lineage>
</organism>
<dbReference type="Pfam" id="PF00067">
    <property type="entry name" value="p450"/>
    <property type="match status" value="1"/>
</dbReference>
<sequence length="440" mass="49962">MSIPVAPGAWPFLGHVPPMLRRRVGFTSSLTQYGDIVKIRLGPLRTYFLTDPDLVHRVLVTDAARFAKGAIFDRFRPFMGNGLVMSNGSFHRRQRRLVQPAFHGSRFTRYTETMRRATGELTGTWRSGGIRRVDQDMQHLAVTIVGRALFATELGQEAVAEARRSIPIVLKNGMIRALLPSALDRLPIPASRRFDQAVGRLRRIVLEVIESWRAEGADRGDLLSLLMLAEDEDTGETMSDEQVFDEVITLFTAGSETTAVALAWLFYELARHPEIEDRMRAEIDEVLGGRPITFEDVPKFEYTRRVIDEVLRMYPIWILMRRAMEEVDIGGRRLPAGTEFMFSPYSLHLDPRFHRDPHRFDPDRWLPERADAVPKGAFIPFSAGGRQCIGKSFAYTETIVVAATVLSQWRLVPAHTKPVRVTVTSAAYPSRMAMTVIRRR</sequence>
<dbReference type="PANTHER" id="PTHR24291">
    <property type="entry name" value="CYTOCHROME P450 FAMILY 4"/>
    <property type="match status" value="1"/>
</dbReference>
<dbReference type="PRINTS" id="PR00385">
    <property type="entry name" value="P450"/>
</dbReference>
<dbReference type="InterPro" id="IPR050196">
    <property type="entry name" value="Cytochrome_P450_Monoox"/>
</dbReference>
<evidence type="ECO:0000256" key="1">
    <source>
        <dbReference type="ARBA" id="ARBA00010617"/>
    </source>
</evidence>
<evidence type="ECO:0000256" key="5">
    <source>
        <dbReference type="ARBA" id="ARBA00023004"/>
    </source>
</evidence>
<keyword evidence="3 7" id="KW-0479">Metal-binding</keyword>
<dbReference type="InterPro" id="IPR017972">
    <property type="entry name" value="Cyt_P450_CS"/>
</dbReference>
<dbReference type="SUPFAM" id="SSF48264">
    <property type="entry name" value="Cytochrome P450"/>
    <property type="match status" value="1"/>
</dbReference>
<reference evidence="8 9" key="1">
    <citation type="submission" date="2020-01" db="EMBL/GenBank/DDBJ databases">
        <title>Kibdelosporangium persica a novel Actinomycetes from a hot desert in Iran.</title>
        <authorList>
            <person name="Safaei N."/>
            <person name="Zaburannyi N."/>
            <person name="Mueller R."/>
            <person name="Wink J."/>
        </authorList>
    </citation>
    <scope>NUCLEOTIDE SEQUENCE [LARGE SCALE GENOMIC DNA]</scope>
    <source>
        <strain evidence="8 9">4NS15</strain>
    </source>
</reference>
<protein>
    <submittedName>
        <fullName evidence="8">Pentalenene oxygenase</fullName>
    </submittedName>
</protein>
<proteinExistence type="inferred from homology"/>
<dbReference type="EMBL" id="JAAATY010000062">
    <property type="protein sequence ID" value="NRN71371.1"/>
    <property type="molecule type" value="Genomic_DNA"/>
</dbReference>
<dbReference type="InterPro" id="IPR001128">
    <property type="entry name" value="Cyt_P450"/>
</dbReference>
<dbReference type="PROSITE" id="PS00086">
    <property type="entry name" value="CYTOCHROME_P450"/>
    <property type="match status" value="1"/>
</dbReference>
<dbReference type="PRINTS" id="PR00463">
    <property type="entry name" value="EP450I"/>
</dbReference>
<dbReference type="CDD" id="cd11049">
    <property type="entry name" value="CYP170A1-like"/>
    <property type="match status" value="1"/>
</dbReference>
<gene>
    <name evidence="8" type="ORF">GC106_86510</name>
</gene>
<keyword evidence="6 7" id="KW-0503">Monooxygenase</keyword>
<accession>A0ABX2FKQ4</accession>
<evidence type="ECO:0000256" key="2">
    <source>
        <dbReference type="ARBA" id="ARBA00022617"/>
    </source>
</evidence>
<evidence type="ECO:0000313" key="9">
    <source>
        <dbReference type="Proteomes" id="UP000763557"/>
    </source>
</evidence>
<keyword evidence="5 7" id="KW-0408">Iron</keyword>
<dbReference type="PANTHER" id="PTHR24291:SF50">
    <property type="entry name" value="BIFUNCTIONAL ALBAFLAVENONE MONOOXYGENASE_TERPENE SYNTHASE"/>
    <property type="match status" value="1"/>
</dbReference>
<evidence type="ECO:0000256" key="6">
    <source>
        <dbReference type="ARBA" id="ARBA00023033"/>
    </source>
</evidence>
<dbReference type="InterPro" id="IPR036396">
    <property type="entry name" value="Cyt_P450_sf"/>
</dbReference>
<evidence type="ECO:0000256" key="7">
    <source>
        <dbReference type="RuleBase" id="RU000461"/>
    </source>
</evidence>
<name>A0ABX2FKQ4_9PSEU</name>